<feature type="transmembrane region" description="Helical" evidence="4">
    <location>
        <begin position="104"/>
        <end position="126"/>
    </location>
</feature>
<dbReference type="InterPro" id="IPR020846">
    <property type="entry name" value="MFS_dom"/>
</dbReference>
<feature type="transmembrane region" description="Helical" evidence="4">
    <location>
        <begin position="353"/>
        <end position="374"/>
    </location>
</feature>
<proteinExistence type="inferred from homology"/>
<name>A0A8H4V922_9HYPO</name>
<keyword evidence="4" id="KW-0812">Transmembrane</keyword>
<comment type="subcellular location">
    <subcellularLocation>
        <location evidence="1">Membrane</location>
        <topology evidence="1">Multi-pass membrane protein</topology>
    </subcellularLocation>
</comment>
<protein>
    <recommendedName>
        <fullName evidence="5">Major facilitator superfamily (MFS) profile domain-containing protein</fullName>
    </recommendedName>
</protein>
<feature type="compositionally biased region" description="Polar residues" evidence="3">
    <location>
        <begin position="10"/>
        <end position="20"/>
    </location>
</feature>
<comment type="similarity">
    <text evidence="2">Belongs to the major facilitator superfamily. Monocarboxylate porter (TC 2.A.1.13) family.</text>
</comment>
<evidence type="ECO:0000259" key="5">
    <source>
        <dbReference type="PROSITE" id="PS50850"/>
    </source>
</evidence>
<feature type="transmembrane region" description="Helical" evidence="4">
    <location>
        <begin position="61"/>
        <end position="92"/>
    </location>
</feature>
<dbReference type="Pfam" id="PF07690">
    <property type="entry name" value="MFS_1"/>
    <property type="match status" value="2"/>
</dbReference>
<evidence type="ECO:0000313" key="6">
    <source>
        <dbReference type="EMBL" id="KAF4512226.1"/>
    </source>
</evidence>
<keyword evidence="4" id="KW-1133">Transmembrane helix</keyword>
<dbReference type="Proteomes" id="UP000557566">
    <property type="component" value="Unassembled WGS sequence"/>
</dbReference>
<dbReference type="OrthoDB" id="6499973at2759"/>
<feature type="transmembrane region" description="Helical" evidence="4">
    <location>
        <begin position="381"/>
        <end position="400"/>
    </location>
</feature>
<evidence type="ECO:0000313" key="7">
    <source>
        <dbReference type="Proteomes" id="UP000557566"/>
    </source>
</evidence>
<evidence type="ECO:0000256" key="1">
    <source>
        <dbReference type="ARBA" id="ARBA00004141"/>
    </source>
</evidence>
<dbReference type="AlphaFoldDB" id="A0A8H4V922"/>
<dbReference type="SUPFAM" id="SSF103473">
    <property type="entry name" value="MFS general substrate transporter"/>
    <property type="match status" value="1"/>
</dbReference>
<feature type="transmembrane region" description="Helical" evidence="4">
    <location>
        <begin position="222"/>
        <end position="242"/>
    </location>
</feature>
<dbReference type="EMBL" id="JAAVMX010000002">
    <property type="protein sequence ID" value="KAF4512226.1"/>
    <property type="molecule type" value="Genomic_DNA"/>
</dbReference>
<feature type="transmembrane region" description="Helical" evidence="4">
    <location>
        <begin position="420"/>
        <end position="440"/>
    </location>
</feature>
<dbReference type="GO" id="GO:0022857">
    <property type="term" value="F:transmembrane transporter activity"/>
    <property type="evidence" value="ECO:0007669"/>
    <property type="project" value="InterPro"/>
</dbReference>
<keyword evidence="7" id="KW-1185">Reference proteome</keyword>
<accession>A0A8H4V922</accession>
<feature type="compositionally biased region" description="Basic and acidic residues" evidence="3">
    <location>
        <begin position="468"/>
        <end position="477"/>
    </location>
</feature>
<dbReference type="CDD" id="cd17352">
    <property type="entry name" value="MFS_MCT_SLC16"/>
    <property type="match status" value="1"/>
</dbReference>
<feature type="region of interest" description="Disordered" evidence="3">
    <location>
        <begin position="460"/>
        <end position="480"/>
    </location>
</feature>
<feature type="transmembrane region" description="Helical" evidence="4">
    <location>
        <begin position="133"/>
        <end position="152"/>
    </location>
</feature>
<feature type="domain" description="Major facilitator superfamily (MFS) profile" evidence="5">
    <location>
        <begin position="66"/>
        <end position="450"/>
    </location>
</feature>
<dbReference type="PANTHER" id="PTHR11360:SF315">
    <property type="entry name" value="TRANSPORTER MCH2-RELATED"/>
    <property type="match status" value="1"/>
</dbReference>
<sequence>MSRVARKDQQSLPSTLTSGSKLPVVETRLEYAKEDQESRRSVVPGHGASSSPQVPPPNGGYGWVCTACVGIINAHTWGINSSFGVFLAYYLANRSFAGATTLQYAFVGTLSISSGLLMSPVATICVRRLGTKPTMYIGVLLQSAGLVCASFAQQVWHLFLTQSILFGVGLGFMFIPSAGIVPRWFTTRRSLANGLAAAGSGIGGVIYSFAAGAMIRTLGLQWAFRILGVIAFVVNIASTILLKDRNKEMGSSQKAFDLDILKKTDYQLLLAFGSFSVLGYIVLLFILANYANKIGLGASEAASISAAFNLGQAFGRPMIGYFSDRTGRFNMATLTTFLTGLFALAIWTSVRSFAGLLVFAIMGGTVGGTIWATIAPLTAEVVGLGSVPSALSILWITFFLPCTFSVPVALEIVDGTRSYLGAQLFAGFMYVAAAVCLGLVRARKIRSRRTAMLEAKGVLDEPDSAEDGPGRESDEQKTPWWKGGFRRWKLERI</sequence>
<reference evidence="6 7" key="1">
    <citation type="journal article" date="2020" name="Genome Biol. Evol.">
        <title>A new high-quality draft genome assembly of the Chinese cordyceps Ophiocordyceps sinensis.</title>
        <authorList>
            <person name="Shu R."/>
            <person name="Zhang J."/>
            <person name="Meng Q."/>
            <person name="Zhang H."/>
            <person name="Zhou G."/>
            <person name="Li M."/>
            <person name="Wu P."/>
            <person name="Zhao Y."/>
            <person name="Chen C."/>
            <person name="Qin Q."/>
        </authorList>
    </citation>
    <scope>NUCLEOTIDE SEQUENCE [LARGE SCALE GENOMIC DNA]</scope>
    <source>
        <strain evidence="6 7">IOZ07</strain>
    </source>
</reference>
<gene>
    <name evidence="6" type="ORF">G6O67_001395</name>
</gene>
<evidence type="ECO:0000256" key="4">
    <source>
        <dbReference type="SAM" id="Phobius"/>
    </source>
</evidence>
<evidence type="ECO:0000256" key="2">
    <source>
        <dbReference type="ARBA" id="ARBA00006727"/>
    </source>
</evidence>
<dbReference type="PROSITE" id="PS50850">
    <property type="entry name" value="MFS"/>
    <property type="match status" value="1"/>
</dbReference>
<feature type="transmembrane region" description="Helical" evidence="4">
    <location>
        <begin position="327"/>
        <end position="347"/>
    </location>
</feature>
<dbReference type="Gene3D" id="1.20.1250.20">
    <property type="entry name" value="MFS general substrate transporter like domains"/>
    <property type="match status" value="2"/>
</dbReference>
<keyword evidence="4" id="KW-0472">Membrane</keyword>
<dbReference type="InterPro" id="IPR011701">
    <property type="entry name" value="MFS"/>
</dbReference>
<feature type="transmembrane region" description="Helical" evidence="4">
    <location>
        <begin position="268"/>
        <end position="288"/>
    </location>
</feature>
<feature type="transmembrane region" description="Helical" evidence="4">
    <location>
        <begin position="191"/>
        <end position="210"/>
    </location>
</feature>
<feature type="transmembrane region" description="Helical" evidence="4">
    <location>
        <begin position="158"/>
        <end position="179"/>
    </location>
</feature>
<comment type="caution">
    <text evidence="6">The sequence shown here is derived from an EMBL/GenBank/DDBJ whole genome shotgun (WGS) entry which is preliminary data.</text>
</comment>
<dbReference type="InterPro" id="IPR050327">
    <property type="entry name" value="Proton-linked_MCT"/>
</dbReference>
<feature type="transmembrane region" description="Helical" evidence="4">
    <location>
        <begin position="294"/>
        <end position="315"/>
    </location>
</feature>
<feature type="region of interest" description="Disordered" evidence="3">
    <location>
        <begin position="1"/>
        <end position="55"/>
    </location>
</feature>
<feature type="compositionally biased region" description="Basic and acidic residues" evidence="3">
    <location>
        <begin position="27"/>
        <end position="40"/>
    </location>
</feature>
<evidence type="ECO:0000256" key="3">
    <source>
        <dbReference type="SAM" id="MobiDB-lite"/>
    </source>
</evidence>
<dbReference type="PANTHER" id="PTHR11360">
    <property type="entry name" value="MONOCARBOXYLATE TRANSPORTER"/>
    <property type="match status" value="1"/>
</dbReference>
<dbReference type="GO" id="GO:0016020">
    <property type="term" value="C:membrane"/>
    <property type="evidence" value="ECO:0007669"/>
    <property type="project" value="UniProtKB-SubCell"/>
</dbReference>
<organism evidence="6 7">
    <name type="scientific">Ophiocordyceps sinensis</name>
    <dbReference type="NCBI Taxonomy" id="72228"/>
    <lineage>
        <taxon>Eukaryota</taxon>
        <taxon>Fungi</taxon>
        <taxon>Dikarya</taxon>
        <taxon>Ascomycota</taxon>
        <taxon>Pezizomycotina</taxon>
        <taxon>Sordariomycetes</taxon>
        <taxon>Hypocreomycetidae</taxon>
        <taxon>Hypocreales</taxon>
        <taxon>Ophiocordycipitaceae</taxon>
        <taxon>Ophiocordyceps</taxon>
    </lineage>
</organism>
<dbReference type="InterPro" id="IPR036259">
    <property type="entry name" value="MFS_trans_sf"/>
</dbReference>